<dbReference type="InterPro" id="IPR038657">
    <property type="entry name" value="Ribosomal_bL19_sf"/>
</dbReference>
<sequence>MAGIPDIKPGDLVKVYTKIKEGDKERITPFQGVVIQMRGKALSRTFTVRKISAGIGIERIFPLHSPMITKIEIKKKGKVRRAKLGYLRKRRGRKMKIKEATRLTRKTDETGEEKEPVAEEIASSVESQQEVKSTEEKKAAPDEVKKEEKTGEGVSGQKSVEKT</sequence>
<accession>A0A9C9JZT4</accession>
<dbReference type="GO" id="GO:0022625">
    <property type="term" value="C:cytosolic large ribosomal subunit"/>
    <property type="evidence" value="ECO:0007669"/>
    <property type="project" value="TreeGrafter"/>
</dbReference>
<dbReference type="PRINTS" id="PR00061">
    <property type="entry name" value="RIBOSOMALL19"/>
</dbReference>
<evidence type="ECO:0000256" key="2">
    <source>
        <dbReference type="ARBA" id="ARBA00022980"/>
    </source>
</evidence>
<comment type="caution">
    <text evidence="6">The sequence shown here is derived from an EMBL/GenBank/DDBJ whole genome shotgun (WGS) entry which is preliminary data.</text>
</comment>
<dbReference type="EMBL" id="DRIG01000039">
    <property type="protein sequence ID" value="HEC78236.1"/>
    <property type="molecule type" value="Genomic_DNA"/>
</dbReference>
<evidence type="ECO:0000256" key="5">
    <source>
        <dbReference type="SAM" id="MobiDB-lite"/>
    </source>
</evidence>
<organism evidence="6 7">
    <name type="scientific">candidate division WOR-3 bacterium</name>
    <dbReference type="NCBI Taxonomy" id="2052148"/>
    <lineage>
        <taxon>Bacteria</taxon>
        <taxon>Bacteria division WOR-3</taxon>
    </lineage>
</organism>
<comment type="similarity">
    <text evidence="1 4">Belongs to the bacterial ribosomal protein bL19 family.</text>
</comment>
<dbReference type="PANTHER" id="PTHR15680">
    <property type="entry name" value="RIBOSOMAL PROTEIN L19"/>
    <property type="match status" value="1"/>
</dbReference>
<name>A0A9C9JZT4_UNCW3</name>
<feature type="compositionally biased region" description="Basic and acidic residues" evidence="5">
    <location>
        <begin position="97"/>
        <end position="117"/>
    </location>
</feature>
<keyword evidence="2 6" id="KW-0689">Ribosomal protein</keyword>
<dbReference type="InterPro" id="IPR008991">
    <property type="entry name" value="Translation_prot_SH3-like_sf"/>
</dbReference>
<proteinExistence type="inferred from homology"/>
<evidence type="ECO:0000313" key="6">
    <source>
        <dbReference type="EMBL" id="HEC78236.1"/>
    </source>
</evidence>
<evidence type="ECO:0000313" key="7">
    <source>
        <dbReference type="Proteomes" id="UP000885826"/>
    </source>
</evidence>
<evidence type="ECO:0000256" key="4">
    <source>
        <dbReference type="RuleBase" id="RU000559"/>
    </source>
</evidence>
<reference evidence="6" key="1">
    <citation type="journal article" date="2020" name="mSystems">
        <title>Genome- and Community-Level Interaction Insights into Carbon Utilization and Element Cycling Functions of Hydrothermarchaeota in Hydrothermal Sediment.</title>
        <authorList>
            <person name="Zhou Z."/>
            <person name="Liu Y."/>
            <person name="Xu W."/>
            <person name="Pan J."/>
            <person name="Luo Z.H."/>
            <person name="Li M."/>
        </authorList>
    </citation>
    <scope>NUCLEOTIDE SEQUENCE</scope>
    <source>
        <strain evidence="6">HyVt-388</strain>
    </source>
</reference>
<dbReference type="AlphaFoldDB" id="A0A9C9JZT4"/>
<feature type="compositionally biased region" description="Basic and acidic residues" evidence="5">
    <location>
        <begin position="132"/>
        <end position="151"/>
    </location>
</feature>
<dbReference type="GO" id="GO:0003735">
    <property type="term" value="F:structural constituent of ribosome"/>
    <property type="evidence" value="ECO:0007669"/>
    <property type="project" value="InterPro"/>
</dbReference>
<dbReference type="SUPFAM" id="SSF50104">
    <property type="entry name" value="Translation proteins SH3-like domain"/>
    <property type="match status" value="1"/>
</dbReference>
<dbReference type="GO" id="GO:0006412">
    <property type="term" value="P:translation"/>
    <property type="evidence" value="ECO:0007669"/>
    <property type="project" value="InterPro"/>
</dbReference>
<feature type="region of interest" description="Disordered" evidence="5">
    <location>
        <begin position="95"/>
        <end position="163"/>
    </location>
</feature>
<dbReference type="NCBIfam" id="TIGR01024">
    <property type="entry name" value="rplS_bact"/>
    <property type="match status" value="1"/>
</dbReference>
<dbReference type="Gene3D" id="2.30.30.790">
    <property type="match status" value="1"/>
</dbReference>
<dbReference type="InterPro" id="IPR001857">
    <property type="entry name" value="Ribosomal_bL19"/>
</dbReference>
<evidence type="ECO:0000256" key="3">
    <source>
        <dbReference type="ARBA" id="ARBA00023274"/>
    </source>
</evidence>
<dbReference type="Pfam" id="PF01245">
    <property type="entry name" value="Ribosomal_L19"/>
    <property type="match status" value="1"/>
</dbReference>
<keyword evidence="3 4" id="KW-0687">Ribonucleoprotein</keyword>
<protein>
    <recommendedName>
        <fullName evidence="4">50S ribosomal protein L19</fullName>
    </recommendedName>
</protein>
<gene>
    <name evidence="6" type="ORF">ENI34_03725</name>
</gene>
<dbReference type="Proteomes" id="UP000885826">
    <property type="component" value="Unassembled WGS sequence"/>
</dbReference>
<dbReference type="PANTHER" id="PTHR15680:SF9">
    <property type="entry name" value="LARGE RIBOSOMAL SUBUNIT PROTEIN BL19M"/>
    <property type="match status" value="1"/>
</dbReference>
<evidence type="ECO:0000256" key="1">
    <source>
        <dbReference type="ARBA" id="ARBA00005781"/>
    </source>
</evidence>
<comment type="function">
    <text evidence="4">This protein is located at the 30S-50S ribosomal subunit interface and may play a role in the structure and function of the aminoacyl-tRNA binding site.</text>
</comment>